<dbReference type="AlphaFoldDB" id="A0A9P0NLP4"/>
<keyword evidence="3" id="KW-1185">Reference proteome</keyword>
<accession>A0A9P0NLP4</accession>
<dbReference type="Proteomes" id="UP001154329">
    <property type="component" value="Chromosome 3"/>
</dbReference>
<evidence type="ECO:0000256" key="1">
    <source>
        <dbReference type="SAM" id="Phobius"/>
    </source>
</evidence>
<reference evidence="2" key="2">
    <citation type="submission" date="2022-10" db="EMBL/GenBank/DDBJ databases">
        <authorList>
            <consortium name="ENA_rothamsted_submissions"/>
            <consortium name="culmorum"/>
            <person name="King R."/>
        </authorList>
    </citation>
    <scope>NUCLEOTIDE SEQUENCE</scope>
</reference>
<reference evidence="2" key="1">
    <citation type="submission" date="2022-02" db="EMBL/GenBank/DDBJ databases">
        <authorList>
            <person name="King R."/>
        </authorList>
    </citation>
    <scope>NUCLEOTIDE SEQUENCE</scope>
</reference>
<name>A0A9P0NLP4_APHGO</name>
<protein>
    <submittedName>
        <fullName evidence="2">Uncharacterized protein</fullName>
    </submittedName>
</protein>
<gene>
    <name evidence="2" type="ORF">APHIGO_LOCUS7728</name>
</gene>
<proteinExistence type="predicted"/>
<keyword evidence="1" id="KW-0812">Transmembrane</keyword>
<keyword evidence="1" id="KW-0472">Membrane</keyword>
<feature type="transmembrane region" description="Helical" evidence="1">
    <location>
        <begin position="64"/>
        <end position="84"/>
    </location>
</feature>
<evidence type="ECO:0000313" key="2">
    <source>
        <dbReference type="EMBL" id="CAH1730919.1"/>
    </source>
</evidence>
<dbReference type="EMBL" id="OU899036">
    <property type="protein sequence ID" value="CAH1730919.1"/>
    <property type="molecule type" value="Genomic_DNA"/>
</dbReference>
<sequence length="243" mass="27699">MCTVLCRKRRKKSTAELDCYTHIGLQARHFYCGAIKYIPIFCFSTGYRIRVCVHGSAHVFNRTIFFIIYYLLLFSLSAVSFSYGPSSTSKNPYRAGFYFSDRPKDTHDDNGRKSFYFTTQTTMRDPSCDIPWLFRKSHPAPRRTTTERISCVCVCVCVFEPSPPPPRCPSLAPSHPTRSHTIARLSLSLSRTFVARSLALSVPLSRRLHTPTGVPAARGLNHDDDRRLVFHDFPVRQDTVVPL</sequence>
<evidence type="ECO:0000313" key="3">
    <source>
        <dbReference type="Proteomes" id="UP001154329"/>
    </source>
</evidence>
<keyword evidence="1" id="KW-1133">Transmembrane helix</keyword>
<organism evidence="2 3">
    <name type="scientific">Aphis gossypii</name>
    <name type="common">Cotton aphid</name>
    <dbReference type="NCBI Taxonomy" id="80765"/>
    <lineage>
        <taxon>Eukaryota</taxon>
        <taxon>Metazoa</taxon>
        <taxon>Ecdysozoa</taxon>
        <taxon>Arthropoda</taxon>
        <taxon>Hexapoda</taxon>
        <taxon>Insecta</taxon>
        <taxon>Pterygota</taxon>
        <taxon>Neoptera</taxon>
        <taxon>Paraneoptera</taxon>
        <taxon>Hemiptera</taxon>
        <taxon>Sternorrhyncha</taxon>
        <taxon>Aphidomorpha</taxon>
        <taxon>Aphidoidea</taxon>
        <taxon>Aphididae</taxon>
        <taxon>Aphidini</taxon>
        <taxon>Aphis</taxon>
        <taxon>Aphis</taxon>
    </lineage>
</organism>